<organism evidence="2 3">
    <name type="scientific">Stephania cephalantha</name>
    <dbReference type="NCBI Taxonomy" id="152367"/>
    <lineage>
        <taxon>Eukaryota</taxon>
        <taxon>Viridiplantae</taxon>
        <taxon>Streptophyta</taxon>
        <taxon>Embryophyta</taxon>
        <taxon>Tracheophyta</taxon>
        <taxon>Spermatophyta</taxon>
        <taxon>Magnoliopsida</taxon>
        <taxon>Ranunculales</taxon>
        <taxon>Menispermaceae</taxon>
        <taxon>Menispermoideae</taxon>
        <taxon>Cissampelideae</taxon>
        <taxon>Stephania</taxon>
    </lineage>
</organism>
<sequence length="75" mass="9048">MENTEDVSNRSEREQNELQMKDDAPLPLVSSQWDVYALRESRTWPDGLNVMQWHNMQSFFFSRKSSFQQHQKQNK</sequence>
<name>A0AAP0KU42_9MAGN</name>
<dbReference type="AlphaFoldDB" id="A0AAP0KU42"/>
<dbReference type="EMBL" id="JBBNAG010000002">
    <property type="protein sequence ID" value="KAK9157410.1"/>
    <property type="molecule type" value="Genomic_DNA"/>
</dbReference>
<feature type="region of interest" description="Disordered" evidence="1">
    <location>
        <begin position="1"/>
        <end position="24"/>
    </location>
</feature>
<accession>A0AAP0KU42</accession>
<evidence type="ECO:0000313" key="3">
    <source>
        <dbReference type="Proteomes" id="UP001419268"/>
    </source>
</evidence>
<evidence type="ECO:0000256" key="1">
    <source>
        <dbReference type="SAM" id="MobiDB-lite"/>
    </source>
</evidence>
<reference evidence="2 3" key="1">
    <citation type="submission" date="2024-01" db="EMBL/GenBank/DDBJ databases">
        <title>Genome assemblies of Stephania.</title>
        <authorList>
            <person name="Yang L."/>
        </authorList>
    </citation>
    <scope>NUCLEOTIDE SEQUENCE [LARGE SCALE GENOMIC DNA]</scope>
    <source>
        <strain evidence="2">JXDWG</strain>
        <tissue evidence="2">Leaf</tissue>
    </source>
</reference>
<comment type="caution">
    <text evidence="2">The sequence shown here is derived from an EMBL/GenBank/DDBJ whole genome shotgun (WGS) entry which is preliminary data.</text>
</comment>
<feature type="compositionally biased region" description="Basic and acidic residues" evidence="1">
    <location>
        <begin position="7"/>
        <end position="24"/>
    </location>
</feature>
<gene>
    <name evidence="2" type="ORF">Scep_003984</name>
</gene>
<proteinExistence type="predicted"/>
<evidence type="ECO:0000313" key="2">
    <source>
        <dbReference type="EMBL" id="KAK9157410.1"/>
    </source>
</evidence>
<keyword evidence="3" id="KW-1185">Reference proteome</keyword>
<dbReference type="Proteomes" id="UP001419268">
    <property type="component" value="Unassembled WGS sequence"/>
</dbReference>
<protein>
    <submittedName>
        <fullName evidence="2">Uncharacterized protein</fullName>
    </submittedName>
</protein>